<dbReference type="CDD" id="cd01335">
    <property type="entry name" value="Radical_SAM"/>
    <property type="match status" value="1"/>
</dbReference>
<keyword evidence="4" id="KW-0408">Iron</keyword>
<proteinExistence type="inferred from homology"/>
<keyword evidence="3" id="KW-0479">Metal-binding</keyword>
<dbReference type="SFLD" id="SFLDS00029">
    <property type="entry name" value="Radical_SAM"/>
    <property type="match status" value="1"/>
</dbReference>
<dbReference type="OrthoDB" id="595340at2"/>
<accession>Q0YQN7</accession>
<dbReference type="RefSeq" id="WP_006366748.1">
    <property type="nucleotide sequence ID" value="NZ_AASE01000016.1"/>
</dbReference>
<gene>
    <name evidence="8" type="ORF">CferDRAFT_0503</name>
</gene>
<comment type="caution">
    <text evidence="8">The sequence shown here is derived from an EMBL/GenBank/DDBJ whole genome shotgun (WGS) entry which is preliminary data.</text>
</comment>
<organism evidence="8 9">
    <name type="scientific">Chlorobium ferrooxidans DSM 13031</name>
    <dbReference type="NCBI Taxonomy" id="377431"/>
    <lineage>
        <taxon>Bacteria</taxon>
        <taxon>Pseudomonadati</taxon>
        <taxon>Chlorobiota</taxon>
        <taxon>Chlorobiia</taxon>
        <taxon>Chlorobiales</taxon>
        <taxon>Chlorobiaceae</taxon>
        <taxon>Chlorobium/Pelodictyon group</taxon>
        <taxon>Chlorobium</taxon>
    </lineage>
</organism>
<evidence type="ECO:0000313" key="9">
    <source>
        <dbReference type="Proteomes" id="UP000004162"/>
    </source>
</evidence>
<dbReference type="AlphaFoldDB" id="Q0YQN7"/>
<keyword evidence="5" id="KW-0411">Iron-sulfur</keyword>
<evidence type="ECO:0000256" key="5">
    <source>
        <dbReference type="ARBA" id="ARBA00023014"/>
    </source>
</evidence>
<evidence type="ECO:0000256" key="3">
    <source>
        <dbReference type="ARBA" id="ARBA00022723"/>
    </source>
</evidence>
<dbReference type="InterPro" id="IPR023867">
    <property type="entry name" value="Sulphatase_maturase_rSAM"/>
</dbReference>
<dbReference type="Proteomes" id="UP000004162">
    <property type="component" value="Unassembled WGS sequence"/>
</dbReference>
<dbReference type="PANTHER" id="PTHR43273:SF3">
    <property type="entry name" value="ANAEROBIC SULFATASE-MATURATING ENZYME HOMOLOG ASLB-RELATED"/>
    <property type="match status" value="1"/>
</dbReference>
<comment type="similarity">
    <text evidence="6">Belongs to the radical SAM superfamily. Anaerobic sulfatase-maturating enzyme family.</text>
</comment>
<dbReference type="SFLD" id="SFLDG01386">
    <property type="entry name" value="main_SPASM_domain-containing"/>
    <property type="match status" value="1"/>
</dbReference>
<evidence type="ECO:0000256" key="6">
    <source>
        <dbReference type="ARBA" id="ARBA00023601"/>
    </source>
</evidence>
<evidence type="ECO:0000259" key="7">
    <source>
        <dbReference type="PROSITE" id="PS51918"/>
    </source>
</evidence>
<dbReference type="InterPro" id="IPR007197">
    <property type="entry name" value="rSAM"/>
</dbReference>
<evidence type="ECO:0000256" key="2">
    <source>
        <dbReference type="ARBA" id="ARBA00022691"/>
    </source>
</evidence>
<dbReference type="Gene3D" id="3.20.20.70">
    <property type="entry name" value="Aldolase class I"/>
    <property type="match status" value="1"/>
</dbReference>
<dbReference type="Pfam" id="PF04055">
    <property type="entry name" value="Radical_SAM"/>
    <property type="match status" value="1"/>
</dbReference>
<dbReference type="InterPro" id="IPR058240">
    <property type="entry name" value="rSAM_sf"/>
</dbReference>
<keyword evidence="9" id="KW-1185">Reference proteome</keyword>
<dbReference type="EMBL" id="AASE01000016">
    <property type="protein sequence ID" value="EAT58583.1"/>
    <property type="molecule type" value="Genomic_DNA"/>
</dbReference>
<evidence type="ECO:0000313" key="8">
    <source>
        <dbReference type="EMBL" id="EAT58583.1"/>
    </source>
</evidence>
<dbReference type="PANTHER" id="PTHR43273">
    <property type="entry name" value="ANAEROBIC SULFATASE-MATURATING ENZYME HOMOLOG ASLB-RELATED"/>
    <property type="match status" value="1"/>
</dbReference>
<dbReference type="GO" id="GO:0046872">
    <property type="term" value="F:metal ion binding"/>
    <property type="evidence" value="ECO:0007669"/>
    <property type="project" value="UniProtKB-KW"/>
</dbReference>
<protein>
    <submittedName>
        <fullName evidence="8">Radical SAM</fullName>
    </submittedName>
</protein>
<dbReference type="SFLD" id="SFLDG01384">
    <property type="entry name" value="thioether_bond_formation_requi"/>
    <property type="match status" value="1"/>
</dbReference>
<name>Q0YQN7_9CHLB</name>
<sequence length="400" mass="45443">MAALSNSTWLKVQQEERRFLVHIIMTERCNLKCAYCYQKKGREGGDLDVERALETLFAIIDGIDPSTDTSIRFFGGEPLLEFEKIKQLTKTARAYWLKTARDPSKLVFGITTNGTLLNEDIRNWLLENPDVSLAVSLDGTPEMHNANRSDSYALLEPHLEFIKRYGVPVKMTIGPASIRHCAEGIMFLDNLGFTCQANLVFEDVWGGEASRHAYLQSFGRELDTLVRYYSDNPAIPRTTLLIPLEASLPLPENYHFLESYLCGIGKNMATIGTDGKQYTCERAIPFSRDGSEAFFDLSRKKLKPETCAACPLLPLCPECRAYNFEHYGDANHKTTYHCEFLQLQLRASALLLFNDVCRIKKTGEMLSLGEEEIALLQRQIDTALFIEQFTRPLHDRLFGR</sequence>
<evidence type="ECO:0000256" key="4">
    <source>
        <dbReference type="ARBA" id="ARBA00023004"/>
    </source>
</evidence>
<dbReference type="SUPFAM" id="SSF102114">
    <property type="entry name" value="Radical SAM enzymes"/>
    <property type="match status" value="1"/>
</dbReference>
<keyword evidence="2" id="KW-0949">S-adenosyl-L-methionine</keyword>
<dbReference type="InterPro" id="IPR013785">
    <property type="entry name" value="Aldolase_TIM"/>
</dbReference>
<dbReference type="SFLD" id="SFLDG01067">
    <property type="entry name" value="SPASM/twitch_domain_containing"/>
    <property type="match status" value="1"/>
</dbReference>
<reference evidence="8 9" key="1">
    <citation type="submission" date="2006-07" db="EMBL/GenBank/DDBJ databases">
        <title>Annotation of the draft genome assembly of Chlorobium ferroxidans DSM 13031.</title>
        <authorList>
            <consortium name="US DOE Joint Genome Institute (JGI-ORNL)"/>
            <person name="Larimer F."/>
            <person name="Land M."/>
            <person name="Hauser L."/>
        </authorList>
    </citation>
    <scope>NUCLEOTIDE SEQUENCE [LARGE SCALE GENOMIC DNA]</scope>
    <source>
        <strain evidence="8 9">DSM 13031</strain>
    </source>
</reference>
<reference evidence="8 9" key="2">
    <citation type="submission" date="2006-07" db="EMBL/GenBank/DDBJ databases">
        <title>Sequencing of the draft genome and assembly of Chlorobium ferroxidans DSM 13031.</title>
        <authorList>
            <consortium name="US DOE Joint Genome Institute (JGI-PGF)"/>
            <person name="Copeland A."/>
            <person name="Lucas S."/>
            <person name="Lapidus A."/>
            <person name="Barry K."/>
            <person name="Glavina del Rio T."/>
            <person name="Dalin E."/>
            <person name="Tice H."/>
            <person name="Bruce D."/>
            <person name="Pitluck S."/>
            <person name="Richardson P."/>
        </authorList>
    </citation>
    <scope>NUCLEOTIDE SEQUENCE [LARGE SCALE GENOMIC DNA]</scope>
    <source>
        <strain evidence="8 9">DSM 13031</strain>
    </source>
</reference>
<evidence type="ECO:0000256" key="1">
    <source>
        <dbReference type="ARBA" id="ARBA00001966"/>
    </source>
</evidence>
<feature type="domain" description="Radical SAM core" evidence="7">
    <location>
        <begin position="15"/>
        <end position="232"/>
    </location>
</feature>
<comment type="cofactor">
    <cofactor evidence="1">
        <name>[4Fe-4S] cluster</name>
        <dbReference type="ChEBI" id="CHEBI:49883"/>
    </cofactor>
</comment>
<dbReference type="GO" id="GO:0051536">
    <property type="term" value="F:iron-sulfur cluster binding"/>
    <property type="evidence" value="ECO:0007669"/>
    <property type="project" value="UniProtKB-KW"/>
</dbReference>
<dbReference type="GO" id="GO:0016491">
    <property type="term" value="F:oxidoreductase activity"/>
    <property type="evidence" value="ECO:0007669"/>
    <property type="project" value="InterPro"/>
</dbReference>
<dbReference type="PROSITE" id="PS51918">
    <property type="entry name" value="RADICAL_SAM"/>
    <property type="match status" value="1"/>
</dbReference>